<name>A0A9D4HGT7_DREPO</name>
<dbReference type="Proteomes" id="UP000828390">
    <property type="component" value="Unassembled WGS sequence"/>
</dbReference>
<keyword evidence="2" id="KW-1185">Reference proteome</keyword>
<sequence length="73" mass="8471">MPLNEAERLSHDTHTKSEVKVLEEDVQMHMSMAESMQARQIGEYYVFYVYGRSHAGMADRLLINMSRCLSESM</sequence>
<dbReference type="EMBL" id="JAIWYP010000013">
    <property type="protein sequence ID" value="KAH3716914.1"/>
    <property type="molecule type" value="Genomic_DNA"/>
</dbReference>
<evidence type="ECO:0000313" key="1">
    <source>
        <dbReference type="EMBL" id="KAH3716914.1"/>
    </source>
</evidence>
<proteinExistence type="predicted"/>
<comment type="caution">
    <text evidence="1">The sequence shown here is derived from an EMBL/GenBank/DDBJ whole genome shotgun (WGS) entry which is preliminary data.</text>
</comment>
<organism evidence="1 2">
    <name type="scientific">Dreissena polymorpha</name>
    <name type="common">Zebra mussel</name>
    <name type="synonym">Mytilus polymorpha</name>
    <dbReference type="NCBI Taxonomy" id="45954"/>
    <lineage>
        <taxon>Eukaryota</taxon>
        <taxon>Metazoa</taxon>
        <taxon>Spiralia</taxon>
        <taxon>Lophotrochozoa</taxon>
        <taxon>Mollusca</taxon>
        <taxon>Bivalvia</taxon>
        <taxon>Autobranchia</taxon>
        <taxon>Heteroconchia</taxon>
        <taxon>Euheterodonta</taxon>
        <taxon>Imparidentia</taxon>
        <taxon>Neoheterodontei</taxon>
        <taxon>Myida</taxon>
        <taxon>Dreissenoidea</taxon>
        <taxon>Dreissenidae</taxon>
        <taxon>Dreissena</taxon>
    </lineage>
</organism>
<dbReference type="AlphaFoldDB" id="A0A9D4HGT7"/>
<evidence type="ECO:0000313" key="2">
    <source>
        <dbReference type="Proteomes" id="UP000828390"/>
    </source>
</evidence>
<accession>A0A9D4HGT7</accession>
<reference evidence="1" key="1">
    <citation type="journal article" date="2019" name="bioRxiv">
        <title>The Genome of the Zebra Mussel, Dreissena polymorpha: A Resource for Invasive Species Research.</title>
        <authorList>
            <person name="McCartney M.A."/>
            <person name="Auch B."/>
            <person name="Kono T."/>
            <person name="Mallez S."/>
            <person name="Zhang Y."/>
            <person name="Obille A."/>
            <person name="Becker A."/>
            <person name="Abrahante J.E."/>
            <person name="Garbe J."/>
            <person name="Badalamenti J.P."/>
            <person name="Herman A."/>
            <person name="Mangelson H."/>
            <person name="Liachko I."/>
            <person name="Sullivan S."/>
            <person name="Sone E.D."/>
            <person name="Koren S."/>
            <person name="Silverstein K.A.T."/>
            <person name="Beckman K.B."/>
            <person name="Gohl D.M."/>
        </authorList>
    </citation>
    <scope>NUCLEOTIDE SEQUENCE</scope>
    <source>
        <strain evidence="1">Duluth1</strain>
        <tissue evidence="1">Whole animal</tissue>
    </source>
</reference>
<gene>
    <name evidence="1" type="ORF">DPMN_059647</name>
</gene>
<reference evidence="1" key="2">
    <citation type="submission" date="2020-11" db="EMBL/GenBank/DDBJ databases">
        <authorList>
            <person name="McCartney M.A."/>
            <person name="Auch B."/>
            <person name="Kono T."/>
            <person name="Mallez S."/>
            <person name="Becker A."/>
            <person name="Gohl D.M."/>
            <person name="Silverstein K.A.T."/>
            <person name="Koren S."/>
            <person name="Bechman K.B."/>
            <person name="Herman A."/>
            <person name="Abrahante J.E."/>
            <person name="Garbe J."/>
        </authorList>
    </citation>
    <scope>NUCLEOTIDE SEQUENCE</scope>
    <source>
        <strain evidence="1">Duluth1</strain>
        <tissue evidence="1">Whole animal</tissue>
    </source>
</reference>
<protein>
    <submittedName>
        <fullName evidence="1">Uncharacterized protein</fullName>
    </submittedName>
</protein>